<dbReference type="EMBL" id="JBEGDP010000012">
    <property type="protein sequence ID" value="MEQ7847926.1"/>
    <property type="molecule type" value="Genomic_DNA"/>
</dbReference>
<feature type="region of interest" description="Disordered" evidence="1">
    <location>
        <begin position="43"/>
        <end position="65"/>
    </location>
</feature>
<dbReference type="Pfam" id="PF09490">
    <property type="entry name" value="CbtA"/>
    <property type="match status" value="1"/>
</dbReference>
<dbReference type="InterPro" id="IPR012666">
    <property type="entry name" value="CbtA_put"/>
</dbReference>
<dbReference type="RefSeq" id="WP_349804775.1">
    <property type="nucleotide sequence ID" value="NZ_JBEGDP010000012.1"/>
</dbReference>
<evidence type="ECO:0000256" key="1">
    <source>
        <dbReference type="SAM" id="MobiDB-lite"/>
    </source>
</evidence>
<proteinExistence type="predicted"/>
<name>A0ABV1NZI2_9ACTN</name>
<feature type="compositionally biased region" description="Basic and acidic residues" evidence="1">
    <location>
        <begin position="43"/>
        <end position="57"/>
    </location>
</feature>
<reference evidence="3 4" key="1">
    <citation type="submission" date="2024-02" db="EMBL/GenBank/DDBJ databases">
        <title>Full genome sequence of Nocardioides kribbensis.</title>
        <authorList>
            <person name="Poletto B.L."/>
            <person name="Silva G."/>
            <person name="Galante D."/>
            <person name="Campos K.R."/>
            <person name="Santos M.B.N."/>
            <person name="Sacchi C.T."/>
        </authorList>
    </citation>
    <scope>NUCLEOTIDE SEQUENCE [LARGE SCALE GENOMIC DNA]</scope>
    <source>
        <strain evidence="3 4">O4R</strain>
    </source>
</reference>
<keyword evidence="4" id="KW-1185">Reference proteome</keyword>
<feature type="transmembrane region" description="Helical" evidence="2">
    <location>
        <begin position="181"/>
        <end position="202"/>
    </location>
</feature>
<comment type="caution">
    <text evidence="3">The sequence shown here is derived from an EMBL/GenBank/DDBJ whole genome shotgun (WGS) entry which is preliminary data.</text>
</comment>
<evidence type="ECO:0000256" key="2">
    <source>
        <dbReference type="SAM" id="Phobius"/>
    </source>
</evidence>
<feature type="transmembrane region" description="Helical" evidence="2">
    <location>
        <begin position="112"/>
        <end position="129"/>
    </location>
</feature>
<feature type="transmembrane region" description="Helical" evidence="2">
    <location>
        <begin position="222"/>
        <end position="244"/>
    </location>
</feature>
<evidence type="ECO:0000313" key="3">
    <source>
        <dbReference type="EMBL" id="MEQ7847926.1"/>
    </source>
</evidence>
<organism evidence="3 4">
    <name type="scientific">Nocardioides kribbensis</name>
    <dbReference type="NCBI Taxonomy" id="305517"/>
    <lineage>
        <taxon>Bacteria</taxon>
        <taxon>Bacillati</taxon>
        <taxon>Actinomycetota</taxon>
        <taxon>Actinomycetes</taxon>
        <taxon>Propionibacteriales</taxon>
        <taxon>Nocardioidaceae</taxon>
        <taxon>Nocardioides</taxon>
    </lineage>
</organism>
<protein>
    <submittedName>
        <fullName evidence="3">CbtA family protein</fullName>
    </submittedName>
</protein>
<accession>A0ABV1NZI2</accession>
<dbReference type="Proteomes" id="UP001482520">
    <property type="component" value="Unassembled WGS sequence"/>
</dbReference>
<gene>
    <name evidence="3" type="ORF">V6R90_11615</name>
</gene>
<feature type="transmembrane region" description="Helical" evidence="2">
    <location>
        <begin position="149"/>
        <end position="169"/>
    </location>
</feature>
<keyword evidence="2" id="KW-0812">Transmembrane</keyword>
<keyword evidence="2" id="KW-0472">Membrane</keyword>
<keyword evidence="2" id="KW-1133">Transmembrane helix</keyword>
<feature type="transmembrane region" description="Helical" evidence="2">
    <location>
        <begin position="75"/>
        <end position="100"/>
    </location>
</feature>
<sequence length="260" mass="25986">MTPRAFLVSGLLVGLLAGCAAFLVATWAGEPAVEAAIAREGGHDHAAGTPEHTHDPTAGDGAEEEVVSRSTQRTWGLLTGSVAVGVALGGLLALGAAAAVGRLGPLRPGPTAALVAGAGFVSVALVPFLKYPALPPGVGSAETIGSRTALYFTFVAVSVAAAVLAVLVARRLLPTQGGYAAVLVGTALYLLVVVGAAVLLPGPASAGDVPADLLWSFRRGSLLTLLALWGVLVLGLAGAVDRLGRQESALRARRELAASL</sequence>
<evidence type="ECO:0000313" key="4">
    <source>
        <dbReference type="Proteomes" id="UP001482520"/>
    </source>
</evidence>
<dbReference type="PROSITE" id="PS51257">
    <property type="entry name" value="PROKAR_LIPOPROTEIN"/>
    <property type="match status" value="1"/>
</dbReference>